<dbReference type="InterPro" id="IPR008144">
    <property type="entry name" value="Guanylate_kin-like_dom"/>
</dbReference>
<dbReference type="PROSITE" id="PS00856">
    <property type="entry name" value="GUANYLATE_KINASE_1"/>
    <property type="match status" value="1"/>
</dbReference>
<keyword evidence="2" id="KW-0418">Kinase</keyword>
<accession>A0A9D0ZUX8</accession>
<comment type="caution">
    <text evidence="2">The sequence shown here is derived from an EMBL/GenBank/DDBJ whole genome shotgun (WGS) entry which is preliminary data.</text>
</comment>
<organism evidence="2 3">
    <name type="scientific">Candidatus Limivivens merdigallinarum</name>
    <dbReference type="NCBI Taxonomy" id="2840859"/>
    <lineage>
        <taxon>Bacteria</taxon>
        <taxon>Bacillati</taxon>
        <taxon>Bacillota</taxon>
        <taxon>Clostridia</taxon>
        <taxon>Lachnospirales</taxon>
        <taxon>Lachnospiraceae</taxon>
        <taxon>Lachnospiraceae incertae sedis</taxon>
        <taxon>Candidatus Limivivens</taxon>
    </lineage>
</organism>
<reference evidence="2" key="1">
    <citation type="submission" date="2020-10" db="EMBL/GenBank/DDBJ databases">
        <authorList>
            <person name="Gilroy R."/>
        </authorList>
    </citation>
    <scope>NUCLEOTIDE SEQUENCE</scope>
    <source>
        <strain evidence="2">ChiSjej3B21-11622</strain>
    </source>
</reference>
<dbReference type="GO" id="GO:0016301">
    <property type="term" value="F:kinase activity"/>
    <property type="evidence" value="ECO:0007669"/>
    <property type="project" value="UniProtKB-KW"/>
</dbReference>
<dbReference type="Pfam" id="PF00625">
    <property type="entry name" value="Guanylate_kin"/>
    <property type="match status" value="1"/>
</dbReference>
<proteinExistence type="predicted"/>
<dbReference type="AlphaFoldDB" id="A0A9D0ZUX8"/>
<dbReference type="SUPFAM" id="SSF52540">
    <property type="entry name" value="P-loop containing nucleoside triphosphate hydrolases"/>
    <property type="match status" value="1"/>
</dbReference>
<evidence type="ECO:0000313" key="2">
    <source>
        <dbReference type="EMBL" id="HIQ95158.1"/>
    </source>
</evidence>
<dbReference type="PROSITE" id="PS50052">
    <property type="entry name" value="GUANYLATE_KINASE_2"/>
    <property type="match status" value="1"/>
</dbReference>
<name>A0A9D0ZUX8_9FIRM</name>
<dbReference type="Proteomes" id="UP000886886">
    <property type="component" value="Unassembled WGS sequence"/>
</dbReference>
<dbReference type="SMART" id="SM00072">
    <property type="entry name" value="GuKc"/>
    <property type="match status" value="1"/>
</dbReference>
<evidence type="ECO:0000313" key="3">
    <source>
        <dbReference type="Proteomes" id="UP000886886"/>
    </source>
</evidence>
<keyword evidence="2" id="KW-0808">Transferase</keyword>
<dbReference type="InterPro" id="IPR020590">
    <property type="entry name" value="Guanylate_kinase_CS"/>
</dbReference>
<sequence>MGKIFYIMGKSSSGKDTVFQELLGREELGLKRIVLYTTRPKRSKETEGMEYHFVNEEDLEQFQKNGKVIELRAYHTVQGIWKYFTVDDENLDLENFSYLAIGTLVSYEKMKQYFGSGLLLPIYIEVADEVRLERALIREKKQERPDYNELCRRFLADSEDFSEQNLRAAGIDRRFQNNGDRSLCISAIAAFIKENLS</sequence>
<reference evidence="2" key="2">
    <citation type="journal article" date="2021" name="PeerJ">
        <title>Extensive microbial diversity within the chicken gut microbiome revealed by metagenomics and culture.</title>
        <authorList>
            <person name="Gilroy R."/>
            <person name="Ravi A."/>
            <person name="Getino M."/>
            <person name="Pursley I."/>
            <person name="Horton D.L."/>
            <person name="Alikhan N.F."/>
            <person name="Baker D."/>
            <person name="Gharbi K."/>
            <person name="Hall N."/>
            <person name="Watson M."/>
            <person name="Adriaenssens E.M."/>
            <person name="Foster-Nyarko E."/>
            <person name="Jarju S."/>
            <person name="Secka A."/>
            <person name="Antonio M."/>
            <person name="Oren A."/>
            <person name="Chaudhuri R.R."/>
            <person name="La Ragione R."/>
            <person name="Hildebrand F."/>
            <person name="Pallen M.J."/>
        </authorList>
    </citation>
    <scope>NUCLEOTIDE SEQUENCE</scope>
    <source>
        <strain evidence="2">ChiSjej3B21-11622</strain>
    </source>
</reference>
<gene>
    <name evidence="2" type="ORF">IAB26_01210</name>
</gene>
<evidence type="ECO:0000259" key="1">
    <source>
        <dbReference type="PROSITE" id="PS50052"/>
    </source>
</evidence>
<dbReference type="InterPro" id="IPR027417">
    <property type="entry name" value="P-loop_NTPase"/>
</dbReference>
<protein>
    <submittedName>
        <fullName evidence="2">Guanylate kinase</fullName>
    </submittedName>
</protein>
<dbReference type="InterPro" id="IPR008145">
    <property type="entry name" value="GK/Ca_channel_bsu"/>
</dbReference>
<feature type="domain" description="Guanylate kinase-like" evidence="1">
    <location>
        <begin position="2"/>
        <end position="193"/>
    </location>
</feature>
<dbReference type="Gene3D" id="3.40.50.300">
    <property type="entry name" value="P-loop containing nucleotide triphosphate hydrolases"/>
    <property type="match status" value="1"/>
</dbReference>
<dbReference type="EMBL" id="DVFT01000017">
    <property type="protein sequence ID" value="HIQ95158.1"/>
    <property type="molecule type" value="Genomic_DNA"/>
</dbReference>